<organism evidence="1 2">
    <name type="scientific">Cronartium quercuum f. sp. fusiforme G11</name>
    <dbReference type="NCBI Taxonomy" id="708437"/>
    <lineage>
        <taxon>Eukaryota</taxon>
        <taxon>Fungi</taxon>
        <taxon>Dikarya</taxon>
        <taxon>Basidiomycota</taxon>
        <taxon>Pucciniomycotina</taxon>
        <taxon>Pucciniomycetes</taxon>
        <taxon>Pucciniales</taxon>
        <taxon>Coleosporiaceae</taxon>
        <taxon>Cronartium</taxon>
    </lineage>
</organism>
<sequence length="62" mass="6693">MLIQPIETDWLEVNLTAYLKPEYIAASGSTLDYNAYEADLSTYAGSSTGRTGYDSSAYGSLS</sequence>
<dbReference type="AlphaFoldDB" id="A0A9P6N4V7"/>
<evidence type="ECO:0000313" key="1">
    <source>
        <dbReference type="EMBL" id="KAG0139061.1"/>
    </source>
</evidence>
<name>A0A9P6N4V7_9BASI</name>
<accession>A0A9P6N4V7</accession>
<dbReference type="Proteomes" id="UP000886653">
    <property type="component" value="Unassembled WGS sequence"/>
</dbReference>
<proteinExistence type="predicted"/>
<evidence type="ECO:0000313" key="2">
    <source>
        <dbReference type="Proteomes" id="UP000886653"/>
    </source>
</evidence>
<comment type="caution">
    <text evidence="1">The sequence shown here is derived from an EMBL/GenBank/DDBJ whole genome shotgun (WGS) entry which is preliminary data.</text>
</comment>
<reference evidence="1" key="1">
    <citation type="submission" date="2013-11" db="EMBL/GenBank/DDBJ databases">
        <title>Genome sequence of the fusiform rust pathogen reveals effectors for host alternation and coevolution with pine.</title>
        <authorList>
            <consortium name="DOE Joint Genome Institute"/>
            <person name="Smith K."/>
            <person name="Pendleton A."/>
            <person name="Kubisiak T."/>
            <person name="Anderson C."/>
            <person name="Salamov A."/>
            <person name="Aerts A."/>
            <person name="Riley R."/>
            <person name="Clum A."/>
            <person name="Lindquist E."/>
            <person name="Ence D."/>
            <person name="Campbell M."/>
            <person name="Kronenberg Z."/>
            <person name="Feau N."/>
            <person name="Dhillon B."/>
            <person name="Hamelin R."/>
            <person name="Burleigh J."/>
            <person name="Smith J."/>
            <person name="Yandell M."/>
            <person name="Nelson C."/>
            <person name="Grigoriev I."/>
            <person name="Davis J."/>
        </authorList>
    </citation>
    <scope>NUCLEOTIDE SEQUENCE</scope>
    <source>
        <strain evidence="1">G11</strain>
    </source>
</reference>
<keyword evidence="2" id="KW-1185">Reference proteome</keyword>
<protein>
    <submittedName>
        <fullName evidence="1">Uncharacterized protein</fullName>
    </submittedName>
</protein>
<gene>
    <name evidence="1" type="ORF">CROQUDRAFT_102253</name>
</gene>
<dbReference type="EMBL" id="MU167862">
    <property type="protein sequence ID" value="KAG0139061.1"/>
    <property type="molecule type" value="Genomic_DNA"/>
</dbReference>